<reference evidence="4" key="1">
    <citation type="submission" date="2017-04" db="EMBL/GenBank/DDBJ databases">
        <title>Function of individual gut microbiota members based on whole genome sequencing of pure cultures obtained from chicken caecum.</title>
        <authorList>
            <person name="Medvecky M."/>
            <person name="Cejkova D."/>
            <person name="Polansky O."/>
            <person name="Karasova D."/>
            <person name="Kubasova T."/>
            <person name="Cizek A."/>
            <person name="Rychlik I."/>
        </authorList>
    </citation>
    <scope>NUCLEOTIDE SEQUENCE [LARGE SCALE GENOMIC DNA]</scope>
    <source>
        <strain evidence="4">An5</strain>
    </source>
</reference>
<accession>A0A1Y3XUT6</accession>
<dbReference type="AlphaFoldDB" id="A0A1Y3XUT6"/>
<dbReference type="PANTHER" id="PTHR35149:SF2">
    <property type="entry name" value="DUF262 DOMAIN-CONTAINING PROTEIN"/>
    <property type="match status" value="1"/>
</dbReference>
<dbReference type="Pfam" id="PF03235">
    <property type="entry name" value="GmrSD_N"/>
    <property type="match status" value="1"/>
</dbReference>
<protein>
    <recommendedName>
        <fullName evidence="5">DUF262 domain-containing protein</fullName>
    </recommendedName>
</protein>
<dbReference type="InterPro" id="IPR004919">
    <property type="entry name" value="GmrSD_N"/>
</dbReference>
<organism evidence="3 4">
    <name type="scientific">[Collinsella] massiliensis</name>
    <dbReference type="NCBI Taxonomy" id="1232426"/>
    <lineage>
        <taxon>Bacteria</taxon>
        <taxon>Bacillati</taxon>
        <taxon>Actinomycetota</taxon>
        <taxon>Coriobacteriia</taxon>
        <taxon>Coriobacteriales</taxon>
        <taxon>Coriobacteriaceae</taxon>
        <taxon>Enorma</taxon>
    </lineage>
</organism>
<dbReference type="EMBL" id="NFIE01000004">
    <property type="protein sequence ID" value="OUN89323.1"/>
    <property type="molecule type" value="Genomic_DNA"/>
</dbReference>
<feature type="domain" description="GmrSD restriction endonucleases N-terminal" evidence="1">
    <location>
        <begin position="12"/>
        <end position="226"/>
    </location>
</feature>
<name>A0A1Y3XUT6_9ACTN</name>
<gene>
    <name evidence="3" type="ORF">B5G02_02260</name>
</gene>
<evidence type="ECO:0008006" key="5">
    <source>
        <dbReference type="Google" id="ProtNLM"/>
    </source>
</evidence>
<sequence>MKAVEAQFLSLLGSDLTQFVIPVYQRVYSWDERECQDLWDDVMRAGKNGKQHFIGSFLYTPQSATTATSLKKKLLIDGQQRMTTLSLLLAAFFEWLEEDVTRGSFLEDIKVSALRKRYLYNDDDYIGDSRYRLVLSQDDRPTLFAIVGKTPLPDSPSQRIVSSYEFFKRKIQAKHFDAKSLWNGVKNLLIIDTELSAETDNAQLIFESMNSKGKPLTPIDLIRNYILMRLDMNTQTTLYESYWRPIELMFGQQREDEFNAFIWYWLWLKVPKRTPKENEAYQEFKGYCEDNKLEDDPKGLLEELRRYATRYVRMFMDKEQDPDLAPVFRRITNLGVKPVRPLMLSLYALYESGRLSKADFIELCTYLESFLFRRAVIGRFTTGLNNFFAGMYQELEKAENPKEYVLAMLLSHGEYMTAYFPTDEVFVESLKTRDLYHRFSKGRYCLERYESFFNPKEPVPGNLQIEHVMPQSIETSEAWQEMLGKDWTEIHDELCNTLGNLTLTGYNQEYSNRPFEEKLNLPNEGFKSSSLHLNKFIAQQTVWDKKTIEKRSELLAQEALSIWPYPELDESIVGLYRPKSKQEKGSGWTLEENHPLLAKGGICCNFFEELVDTISNDFPDWEMYVTKFYVGFKEGTKLHLCVEGRSTKGGWLAIGLSRQADEYVDPHSLCQDKTFGPGMPTRVDLIDEGQIPALAELLKQG</sequence>
<evidence type="ECO:0000313" key="4">
    <source>
        <dbReference type="Proteomes" id="UP000195781"/>
    </source>
</evidence>
<dbReference type="Pfam" id="PF07510">
    <property type="entry name" value="GmrSD_C"/>
    <property type="match status" value="1"/>
</dbReference>
<proteinExistence type="predicted"/>
<evidence type="ECO:0000259" key="1">
    <source>
        <dbReference type="Pfam" id="PF03235"/>
    </source>
</evidence>
<evidence type="ECO:0000259" key="2">
    <source>
        <dbReference type="Pfam" id="PF07510"/>
    </source>
</evidence>
<dbReference type="Proteomes" id="UP000195781">
    <property type="component" value="Unassembled WGS sequence"/>
</dbReference>
<dbReference type="OrthoDB" id="9798761at2"/>
<keyword evidence="4" id="KW-1185">Reference proteome</keyword>
<evidence type="ECO:0000313" key="3">
    <source>
        <dbReference type="EMBL" id="OUN89323.1"/>
    </source>
</evidence>
<dbReference type="InterPro" id="IPR011089">
    <property type="entry name" value="GmrSD_C"/>
</dbReference>
<dbReference type="PANTHER" id="PTHR35149">
    <property type="entry name" value="SLL5132 PROTEIN"/>
    <property type="match status" value="1"/>
</dbReference>
<feature type="domain" description="GmrSD restriction endonucleases C-terminal" evidence="2">
    <location>
        <begin position="421"/>
        <end position="557"/>
    </location>
</feature>
<dbReference type="RefSeq" id="WP_094335011.1">
    <property type="nucleotide sequence ID" value="NZ_NFIE01000004.1"/>
</dbReference>
<comment type="caution">
    <text evidence="3">The sequence shown here is derived from an EMBL/GenBank/DDBJ whole genome shotgun (WGS) entry which is preliminary data.</text>
</comment>